<comment type="caution">
    <text evidence="2">The sequence shown here is derived from an EMBL/GenBank/DDBJ whole genome shotgun (WGS) entry which is preliminary data.</text>
</comment>
<dbReference type="Proteomes" id="UP000460221">
    <property type="component" value="Unassembled WGS sequence"/>
</dbReference>
<keyword evidence="1" id="KW-0479">Metal-binding</keyword>
<dbReference type="Pfam" id="PF00459">
    <property type="entry name" value="Inositol_P"/>
    <property type="match status" value="1"/>
</dbReference>
<evidence type="ECO:0000256" key="1">
    <source>
        <dbReference type="PIRSR" id="PIRSR600760-2"/>
    </source>
</evidence>
<dbReference type="PANTHER" id="PTHR20854:SF4">
    <property type="entry name" value="INOSITOL-1-MONOPHOSPHATASE-RELATED"/>
    <property type="match status" value="1"/>
</dbReference>
<dbReference type="SUPFAM" id="SSF56655">
    <property type="entry name" value="Carbohydrate phosphatase"/>
    <property type="match status" value="1"/>
</dbReference>
<feature type="binding site" evidence="1">
    <location>
        <position position="233"/>
    </location>
    <ligand>
        <name>Mg(2+)</name>
        <dbReference type="ChEBI" id="CHEBI:18420"/>
        <label>1</label>
        <note>catalytic</note>
    </ligand>
</feature>
<feature type="binding site" evidence="1">
    <location>
        <position position="105"/>
    </location>
    <ligand>
        <name>Mg(2+)</name>
        <dbReference type="ChEBI" id="CHEBI:18420"/>
        <label>1</label>
        <note>catalytic</note>
    </ligand>
</feature>
<keyword evidence="3" id="KW-1185">Reference proteome</keyword>
<comment type="cofactor">
    <cofactor evidence="1">
        <name>Mg(2+)</name>
        <dbReference type="ChEBI" id="CHEBI:18420"/>
    </cofactor>
</comment>
<dbReference type="GO" id="GO:0046872">
    <property type="term" value="F:metal ion binding"/>
    <property type="evidence" value="ECO:0007669"/>
    <property type="project" value="UniProtKB-KW"/>
</dbReference>
<dbReference type="GO" id="GO:0006020">
    <property type="term" value="P:inositol metabolic process"/>
    <property type="evidence" value="ECO:0007669"/>
    <property type="project" value="TreeGrafter"/>
</dbReference>
<feature type="binding site" evidence="1">
    <location>
        <position position="79"/>
    </location>
    <ligand>
        <name>Mg(2+)</name>
        <dbReference type="ChEBI" id="CHEBI:18420"/>
        <label>1</label>
        <note>catalytic</note>
    </ligand>
</feature>
<keyword evidence="1" id="KW-0460">Magnesium</keyword>
<name>A0A7K1FK10_9ACTN</name>
<dbReference type="RefSeq" id="WP_154768490.1">
    <property type="nucleotide sequence ID" value="NZ_WLYK01000003.1"/>
</dbReference>
<dbReference type="EMBL" id="WLYK01000003">
    <property type="protein sequence ID" value="MTD14475.1"/>
    <property type="molecule type" value="Genomic_DNA"/>
</dbReference>
<feature type="binding site" evidence="1">
    <location>
        <position position="102"/>
    </location>
    <ligand>
        <name>Mg(2+)</name>
        <dbReference type="ChEBI" id="CHEBI:18420"/>
        <label>1</label>
        <note>catalytic</note>
    </ligand>
</feature>
<dbReference type="InterPro" id="IPR000760">
    <property type="entry name" value="Inositol_monophosphatase-like"/>
</dbReference>
<dbReference type="GO" id="GO:0008934">
    <property type="term" value="F:inositol monophosphate 1-phosphatase activity"/>
    <property type="evidence" value="ECO:0007669"/>
    <property type="project" value="TreeGrafter"/>
</dbReference>
<dbReference type="PRINTS" id="PR00377">
    <property type="entry name" value="IMPHPHTASES"/>
</dbReference>
<dbReference type="CDD" id="cd01637">
    <property type="entry name" value="IMPase_like"/>
    <property type="match status" value="1"/>
</dbReference>
<reference evidence="2 3" key="1">
    <citation type="submission" date="2019-11" db="EMBL/GenBank/DDBJ databases">
        <authorList>
            <person name="Jiang L.-Q."/>
        </authorList>
    </citation>
    <scope>NUCLEOTIDE SEQUENCE [LARGE SCALE GENOMIC DNA]</scope>
    <source>
        <strain evidence="2 3">YIM 132087</strain>
    </source>
</reference>
<proteinExistence type="predicted"/>
<dbReference type="PANTHER" id="PTHR20854">
    <property type="entry name" value="INOSITOL MONOPHOSPHATASE"/>
    <property type="match status" value="1"/>
</dbReference>
<evidence type="ECO:0000313" key="2">
    <source>
        <dbReference type="EMBL" id="MTD14475.1"/>
    </source>
</evidence>
<sequence>MALPLAGRIGPGTVSAALEVAGRLASDATEVITATAGRQAAPDAKANPFDWVTETDRTLERHTRRVLEAAFPGVPVLGEEYGGAEHGLPGEPGGPELLWIVDPVDGTANYVAGLRWCCYSLGLVDAQGPLVGVIADPYRGVVFSGARDRGLFADGRPMAPPAAPADGTLAGSLIFTEPGRPGTRPELAALTHGARAHHAGVRHLGSSALALAQVPLGHATAAVLPQSGYHSWDVAGALALAVAAGLAVTDLDGRPSALPLDGVVVAVPAVLDEVLALING</sequence>
<organism evidence="2 3">
    <name type="scientific">Nakamurella alba</name>
    <dbReference type="NCBI Taxonomy" id="2665158"/>
    <lineage>
        <taxon>Bacteria</taxon>
        <taxon>Bacillati</taxon>
        <taxon>Actinomycetota</taxon>
        <taxon>Actinomycetes</taxon>
        <taxon>Nakamurellales</taxon>
        <taxon>Nakamurellaceae</taxon>
        <taxon>Nakamurella</taxon>
    </lineage>
</organism>
<dbReference type="Gene3D" id="3.30.540.10">
    <property type="entry name" value="Fructose-1,6-Bisphosphatase, subunit A, domain 1"/>
    <property type="match status" value="1"/>
</dbReference>
<gene>
    <name evidence="2" type="ORF">GIS00_11010</name>
</gene>
<protein>
    <submittedName>
        <fullName evidence="2">Inositol monophosphatase</fullName>
    </submittedName>
</protein>
<dbReference type="GO" id="GO:0007165">
    <property type="term" value="P:signal transduction"/>
    <property type="evidence" value="ECO:0007669"/>
    <property type="project" value="TreeGrafter"/>
</dbReference>
<evidence type="ECO:0000313" key="3">
    <source>
        <dbReference type="Proteomes" id="UP000460221"/>
    </source>
</evidence>
<accession>A0A7K1FK10</accession>
<dbReference type="AlphaFoldDB" id="A0A7K1FK10"/>
<dbReference type="Gene3D" id="3.40.190.80">
    <property type="match status" value="1"/>
</dbReference>